<protein>
    <recommendedName>
        <fullName evidence="6">AN1-type domain-containing protein</fullName>
    </recommendedName>
</protein>
<evidence type="ECO:0000256" key="3">
    <source>
        <dbReference type="ARBA" id="ARBA00022771"/>
    </source>
</evidence>
<dbReference type="EMBL" id="JADFTS010000002">
    <property type="protein sequence ID" value="KAF9618911.1"/>
    <property type="molecule type" value="Genomic_DNA"/>
</dbReference>
<dbReference type="GO" id="GO:0005737">
    <property type="term" value="C:cytoplasm"/>
    <property type="evidence" value="ECO:0007669"/>
    <property type="project" value="TreeGrafter"/>
</dbReference>
<evidence type="ECO:0000313" key="7">
    <source>
        <dbReference type="EMBL" id="KAF9618911.1"/>
    </source>
</evidence>
<evidence type="ECO:0000313" key="8">
    <source>
        <dbReference type="Proteomes" id="UP000631114"/>
    </source>
</evidence>
<reference evidence="7 8" key="1">
    <citation type="submission" date="2020-10" db="EMBL/GenBank/DDBJ databases">
        <title>The Coptis chinensis genome and diversification of protoberbering-type alkaloids.</title>
        <authorList>
            <person name="Wang B."/>
            <person name="Shu S."/>
            <person name="Song C."/>
            <person name="Liu Y."/>
        </authorList>
    </citation>
    <scope>NUCLEOTIDE SEQUENCE [LARGE SCALE GENOMIC DNA]</scope>
    <source>
        <strain evidence="7">HL-2020</strain>
        <tissue evidence="7">Leaf</tissue>
    </source>
</reference>
<evidence type="ECO:0000256" key="5">
    <source>
        <dbReference type="PROSITE-ProRule" id="PRU00449"/>
    </source>
</evidence>
<keyword evidence="3 5" id="KW-0863">Zinc-finger</keyword>
<dbReference type="OrthoDB" id="431929at2759"/>
<dbReference type="SMART" id="SM00154">
    <property type="entry name" value="ZnF_AN1"/>
    <property type="match status" value="2"/>
</dbReference>
<dbReference type="InterPro" id="IPR000058">
    <property type="entry name" value="Znf_AN1"/>
</dbReference>
<evidence type="ECO:0000256" key="2">
    <source>
        <dbReference type="ARBA" id="ARBA00022723"/>
    </source>
</evidence>
<organism evidence="7 8">
    <name type="scientific">Coptis chinensis</name>
    <dbReference type="NCBI Taxonomy" id="261450"/>
    <lineage>
        <taxon>Eukaryota</taxon>
        <taxon>Viridiplantae</taxon>
        <taxon>Streptophyta</taxon>
        <taxon>Embryophyta</taxon>
        <taxon>Tracheophyta</taxon>
        <taxon>Spermatophyta</taxon>
        <taxon>Magnoliopsida</taxon>
        <taxon>Ranunculales</taxon>
        <taxon>Ranunculaceae</taxon>
        <taxon>Coptidoideae</taxon>
        <taxon>Coptis</taxon>
    </lineage>
</organism>
<dbReference type="SUPFAM" id="SSF118310">
    <property type="entry name" value="AN1-like Zinc finger"/>
    <property type="match status" value="2"/>
</dbReference>
<dbReference type="InterPro" id="IPR035896">
    <property type="entry name" value="AN1-like_Znf"/>
</dbReference>
<accession>A0A835MCP2</accession>
<keyword evidence="4" id="KW-0862">Zinc</keyword>
<dbReference type="PANTHER" id="PTHR14677">
    <property type="entry name" value="ARSENITE INDUCUBLE RNA ASSOCIATED PROTEIN AIP-1-RELATED"/>
    <property type="match status" value="1"/>
</dbReference>
<gene>
    <name evidence="7" type="ORF">IFM89_002906</name>
</gene>
<feature type="domain" description="AN1-type" evidence="6">
    <location>
        <begin position="98"/>
        <end position="148"/>
    </location>
</feature>
<comment type="caution">
    <text evidence="7">The sequence shown here is derived from an EMBL/GenBank/DDBJ whole genome shotgun (WGS) entry which is preliminary data.</text>
</comment>
<feature type="domain" description="AN1-type" evidence="6">
    <location>
        <begin position="10"/>
        <end position="58"/>
    </location>
</feature>
<keyword evidence="2" id="KW-0479">Metal-binding</keyword>
<evidence type="ECO:0000256" key="4">
    <source>
        <dbReference type="ARBA" id="ARBA00022833"/>
    </source>
</evidence>
<dbReference type="PROSITE" id="PS51039">
    <property type="entry name" value="ZF_AN1"/>
    <property type="match status" value="2"/>
</dbReference>
<dbReference type="Proteomes" id="UP000631114">
    <property type="component" value="Unassembled WGS sequence"/>
</dbReference>
<name>A0A835MCP2_9MAGN</name>
<dbReference type="GO" id="GO:0008270">
    <property type="term" value="F:zinc ion binding"/>
    <property type="evidence" value="ECO:0007669"/>
    <property type="project" value="UniProtKB-KW"/>
</dbReference>
<dbReference type="Pfam" id="PF01428">
    <property type="entry name" value="zf-AN1"/>
    <property type="match status" value="2"/>
</dbReference>
<evidence type="ECO:0000259" key="6">
    <source>
        <dbReference type="PROSITE" id="PS51039"/>
    </source>
</evidence>
<keyword evidence="8" id="KW-1185">Reference proteome</keyword>
<proteinExistence type="predicted"/>
<dbReference type="AlphaFoldDB" id="A0A835MCP2"/>
<dbReference type="PANTHER" id="PTHR14677:SF20">
    <property type="entry name" value="ZINC FINGER AN1-TYPE CONTAINING 2A-RELATED"/>
    <property type="match status" value="1"/>
</dbReference>
<dbReference type="Gene3D" id="4.10.1110.10">
    <property type="entry name" value="AN1-like Zinc finger"/>
    <property type="match status" value="2"/>
</dbReference>
<sequence>MSKGATLDLLDIGRHCHHSDCYQLDFLPFNCDGCRKVFCLEHRSYTSHECPKPYANSRKVILCETCSTAIEITGKDGEEEVKKILENHENSEDCDPSKKEKPKCPVKRCKQVLTFSNNSTCKICQVKLCLAHRFPSDHACKGYGGKEKAAVKKFLVAFDARNGKDCGTSMTTSTNRSSTRIPSVKAS</sequence>
<comment type="function">
    <text evidence="1">May be involved in environmental stress response.</text>
</comment>
<evidence type="ECO:0000256" key="1">
    <source>
        <dbReference type="ARBA" id="ARBA00003732"/>
    </source>
</evidence>